<geneLocation type="plasmid" evidence="1">
    <name>2</name>
</geneLocation>
<accession>A0A0H5NVR4</accession>
<name>A0A0H5NVR4_NOCFR</name>
<protein>
    <recommendedName>
        <fullName evidence="3">Minor tail protein</fullName>
    </recommendedName>
</protein>
<dbReference type="EMBL" id="LN868939">
    <property type="protein sequence ID" value="CRY79890.1"/>
    <property type="molecule type" value="Genomic_DNA"/>
</dbReference>
<proteinExistence type="predicted"/>
<dbReference type="KEGG" id="nfr:ERS450000_03550"/>
<evidence type="ECO:0008006" key="3">
    <source>
        <dbReference type="Google" id="ProtNLM"/>
    </source>
</evidence>
<sequence length="310" mass="35482">MDTGLNFEIESWRGNDFFPIYGENAGSRGVILGPGPQGLMDEPVETIWNATAYQIGSTPGGYRVEKRDITLPLEFVRTDDETFQRNDSEFRKAFRPDKDSKLWCRTDEWGSRWLDLRLTSEPEYVLDLDPFKRQYVHADYFLTAGFPRWRQPDVTAKWINPTDTTNGTWSYGTVTVSNPTDTEMWLVWVVQAYPGAVYELPDFSFGDDRYERPDADAQRKIKLPALIAGEHLRVNTDEQQDQVVSNIDTQVYQRMKGVRFLYPIPPYLGTRNHPTVKKPVVLPVGVKGAPAGVGVQVRCPLNWSRPWGLD</sequence>
<dbReference type="AlphaFoldDB" id="A0A0H5NVR4"/>
<reference evidence="2" key="1">
    <citation type="submission" date="2015-03" db="EMBL/GenBank/DDBJ databases">
        <authorList>
            <consortium name="Pathogen Informatics"/>
        </authorList>
    </citation>
    <scope>NUCLEOTIDE SEQUENCE [LARGE SCALE GENOMIC DNA]</scope>
    <source>
        <strain evidence="2">NCTC11134</strain>
        <plasmid evidence="2">2</plasmid>
    </source>
</reference>
<evidence type="ECO:0000313" key="1">
    <source>
        <dbReference type="EMBL" id="CRY79890.1"/>
    </source>
</evidence>
<gene>
    <name evidence="1" type="ORF">ERS450000_03550</name>
</gene>
<keyword evidence="1" id="KW-0614">Plasmid</keyword>
<organism evidence="1 2">
    <name type="scientific">Nocardia farcinica</name>
    <dbReference type="NCBI Taxonomy" id="37329"/>
    <lineage>
        <taxon>Bacteria</taxon>
        <taxon>Bacillati</taxon>
        <taxon>Actinomycetota</taxon>
        <taxon>Actinomycetes</taxon>
        <taxon>Mycobacteriales</taxon>
        <taxon>Nocardiaceae</taxon>
        <taxon>Nocardia</taxon>
    </lineage>
</organism>
<evidence type="ECO:0000313" key="2">
    <source>
        <dbReference type="Proteomes" id="UP000057820"/>
    </source>
</evidence>
<dbReference type="Proteomes" id="UP000057820">
    <property type="component" value="Plasmid 2"/>
</dbReference>